<organism evidence="1 2">
    <name type="scientific">Verticillium longisporum</name>
    <name type="common">Verticillium dahliae var. longisporum</name>
    <dbReference type="NCBI Taxonomy" id="100787"/>
    <lineage>
        <taxon>Eukaryota</taxon>
        <taxon>Fungi</taxon>
        <taxon>Dikarya</taxon>
        <taxon>Ascomycota</taxon>
        <taxon>Pezizomycotina</taxon>
        <taxon>Sordariomycetes</taxon>
        <taxon>Hypocreomycetidae</taxon>
        <taxon>Glomerellales</taxon>
        <taxon>Plectosphaerellaceae</taxon>
        <taxon>Verticillium</taxon>
    </lineage>
</organism>
<protein>
    <submittedName>
        <fullName evidence="1">Uncharacterized protein</fullName>
    </submittedName>
</protein>
<dbReference type="EMBL" id="JAEMWZ010000137">
    <property type="protein sequence ID" value="KAG7134445.1"/>
    <property type="molecule type" value="Genomic_DNA"/>
</dbReference>
<dbReference type="OrthoDB" id="5187726at2759"/>
<evidence type="ECO:0000313" key="1">
    <source>
        <dbReference type="EMBL" id="KAG7134445.1"/>
    </source>
</evidence>
<accession>A0A8I3ARU9</accession>
<reference evidence="1" key="1">
    <citation type="journal article" date="2021" name="Mol. Plant Pathol.">
        <title>A 20-kb lineage-specific genomic region tames virulence in pathogenic amphidiploid Verticillium longisporum.</title>
        <authorList>
            <person name="Harting R."/>
            <person name="Starke J."/>
            <person name="Kusch H."/>
            <person name="Poggeler S."/>
            <person name="Maurus I."/>
            <person name="Schluter R."/>
            <person name="Landesfeind M."/>
            <person name="Bulla I."/>
            <person name="Nowrousian M."/>
            <person name="de Jonge R."/>
            <person name="Stahlhut G."/>
            <person name="Hoff K.J."/>
            <person name="Asshauer K.P."/>
            <person name="Thurmer A."/>
            <person name="Stanke M."/>
            <person name="Daniel R."/>
            <person name="Morgenstern B."/>
            <person name="Thomma B.P.H.J."/>
            <person name="Kronstad J.W."/>
            <person name="Braus-Stromeyer S.A."/>
            <person name="Braus G.H."/>
        </authorList>
    </citation>
    <scope>NUCLEOTIDE SEQUENCE</scope>
    <source>
        <strain evidence="1">Vl32</strain>
    </source>
</reference>
<comment type="caution">
    <text evidence="1">The sequence shown here is derived from an EMBL/GenBank/DDBJ whole genome shotgun (WGS) entry which is preliminary data.</text>
</comment>
<name>A0A8I3ARU9_VERLO</name>
<sequence>MPSWLPILSMSTPKKQCNVERAEWRTKCREMLAQHLATRLGIILDPSHVRLQTSREDAYAWQVLPEKQYLSEKNLSNHSIRAYKELCDSVGVSFEAVLKTKAPAYPGQQIISAAPSEPLSFTSRINELEVQNAYMSQQLQLLKLQLEAEVKLRLSLDDKLKLSYERSDDLQNDLKAAARGEGYFRDMAVKYSQGIARLVPILNELQENPGITGDGFL</sequence>
<gene>
    <name evidence="1" type="ORF">HYQ45_007588</name>
</gene>
<dbReference type="AlphaFoldDB" id="A0A8I3ARU9"/>
<evidence type="ECO:0000313" key="2">
    <source>
        <dbReference type="Proteomes" id="UP000689129"/>
    </source>
</evidence>
<dbReference type="Proteomes" id="UP000689129">
    <property type="component" value="Unassembled WGS sequence"/>
</dbReference>
<proteinExistence type="predicted"/>